<dbReference type="STRING" id="1874317.BKP64_00500"/>
<dbReference type="Proteomes" id="UP000177445">
    <property type="component" value="Chromosome"/>
</dbReference>
<dbReference type="InterPro" id="IPR017441">
    <property type="entry name" value="Protein_kinase_ATP_BS"/>
</dbReference>
<dbReference type="PANTHER" id="PTHR11373:SF4">
    <property type="entry name" value="DEOXYNUCLEOSIDE TRIPHOSPHATE TRIPHOSPHOHYDROLASE SAMHD1"/>
    <property type="match status" value="1"/>
</dbReference>
<dbReference type="OrthoDB" id="9801841at2"/>
<sequence length="774" mass="88197">MTNLEKPDSRRKKLNLDSQPIPGFQFTQNKNGFIEPLGAGGSGIVFKASQTLAHGTSIQRAIKFFMYRDDIAEKKGNQESPISTEDFREEIYNITTLTHQNLVKVISAGTCQLKDIQIPYIITDFISGPTLKKLINEPNSTPCQAINKKIEDNPEIVLDLMIEIGTAVEYIFNKGFSHCDIAPKNIFLENLYSGIQPILGDLGISKPMDPKNTSRSTVFIAGSESWIPETVKSLLETEIPYSDFIKLQPFWDIYSFCKTCLSFLKAFPCTSNHSWNEALKDSLERGLDEGGYRDISEVVKQLQFLRPIQREVGGIPELSNGIGTGVRRMMPVEPLKATLRLNDLVKHPAIFRLSRVPQLTTANHILPGSGHTRYEHTLGTLETMRKYLLSLLDEREFLRYFGVEKIETALICAALSSATRFPLSNIIHEMRARDKTQFSTLSKKKILEQLKKLRDKKGRSISEIIEQEFKNTTPEKVFDIIANNSSNDQGYELVSSMLKSSLDVRVLDFLRRDSHHLGIISGNTFDLDEILVHLTVFDHRLALKETGVSIAEHIVSLRYWLFSRAYWNRPNRSYFAMIRHVMSSLYEANNECLRAEEVIDKNQYSFLEMIKAKCEDFNLMGCSELVDRLIANENKLFKVAFEVNASELSKEALIWLNETSYDQLDNLLMELSSEIKNSSISWSKDSEVALLIDFPTEPGNIKMGEDIYVTSRRQQTKRLTEISSIVNGVNKSFKFQLPRLRIYRNPDINIGKDFSDKIVELIKSKVEERSTSSQ</sequence>
<name>A0A1D9GGY3_9GAMM</name>
<dbReference type="AlphaFoldDB" id="A0A1D9GGY3"/>
<feature type="domain" description="Protein kinase" evidence="3">
    <location>
        <begin position="31"/>
        <end position="350"/>
    </location>
</feature>
<dbReference type="RefSeq" id="WP_070964527.1">
    <property type="nucleotide sequence ID" value="NZ_CP017715.1"/>
</dbReference>
<dbReference type="SUPFAM" id="SSF109604">
    <property type="entry name" value="HD-domain/PDEase-like"/>
    <property type="match status" value="1"/>
</dbReference>
<dbReference type="InterPro" id="IPR045509">
    <property type="entry name" value="HD_assoc_2"/>
</dbReference>
<dbReference type="GO" id="GO:0005524">
    <property type="term" value="F:ATP binding"/>
    <property type="evidence" value="ECO:0007669"/>
    <property type="project" value="UniProtKB-UniRule"/>
</dbReference>
<organism evidence="4 5">
    <name type="scientific">Marinobacter salinus</name>
    <dbReference type="NCBI Taxonomy" id="1874317"/>
    <lineage>
        <taxon>Bacteria</taxon>
        <taxon>Pseudomonadati</taxon>
        <taxon>Pseudomonadota</taxon>
        <taxon>Gammaproteobacteria</taxon>
        <taxon>Pseudomonadales</taxon>
        <taxon>Marinobacteraceae</taxon>
        <taxon>Marinobacter</taxon>
    </lineage>
</organism>
<reference evidence="4 5" key="1">
    <citation type="submission" date="2016-10" db="EMBL/GenBank/DDBJ databases">
        <title>Marinobacter salinus sp. nov., a moderately halophilic bacterium isolated from a tidal flat environment.</title>
        <authorList>
            <person name="Park S.-J."/>
        </authorList>
    </citation>
    <scope>NUCLEOTIDE SEQUENCE [LARGE SCALE GENOMIC DNA]</scope>
    <source>
        <strain evidence="4 5">Hb8</strain>
    </source>
</reference>
<keyword evidence="1" id="KW-0547">Nucleotide-binding</keyword>
<evidence type="ECO:0000256" key="2">
    <source>
        <dbReference type="SAM" id="MobiDB-lite"/>
    </source>
</evidence>
<dbReference type="Pfam" id="PF19276">
    <property type="entry name" value="HD_assoc_2"/>
    <property type="match status" value="1"/>
</dbReference>
<dbReference type="Gene3D" id="1.10.3210.10">
    <property type="entry name" value="Hypothetical protein af1432"/>
    <property type="match status" value="1"/>
</dbReference>
<dbReference type="Pfam" id="PF00069">
    <property type="entry name" value="Pkinase"/>
    <property type="match status" value="1"/>
</dbReference>
<dbReference type="SMART" id="SM00220">
    <property type="entry name" value="S_TKc"/>
    <property type="match status" value="1"/>
</dbReference>
<dbReference type="KEGG" id="msq:BKP64_00500"/>
<dbReference type="PROSITE" id="PS00107">
    <property type="entry name" value="PROTEIN_KINASE_ATP"/>
    <property type="match status" value="1"/>
</dbReference>
<gene>
    <name evidence="4" type="ORF">BKP64_00500</name>
</gene>
<proteinExistence type="predicted"/>
<dbReference type="GO" id="GO:0008832">
    <property type="term" value="F:dGTPase activity"/>
    <property type="evidence" value="ECO:0007669"/>
    <property type="project" value="TreeGrafter"/>
</dbReference>
<feature type="binding site" evidence="1">
    <location>
        <position position="63"/>
    </location>
    <ligand>
        <name>ATP</name>
        <dbReference type="ChEBI" id="CHEBI:30616"/>
    </ligand>
</feature>
<dbReference type="PANTHER" id="PTHR11373">
    <property type="entry name" value="DEOXYNUCLEOSIDE TRIPHOSPHATE TRIPHOSPHOHYDROLASE"/>
    <property type="match status" value="1"/>
</dbReference>
<dbReference type="InterPro" id="IPR000719">
    <property type="entry name" value="Prot_kinase_dom"/>
</dbReference>
<dbReference type="PROSITE" id="PS00109">
    <property type="entry name" value="PROTEIN_KINASE_TYR"/>
    <property type="match status" value="1"/>
</dbReference>
<dbReference type="InterPro" id="IPR011009">
    <property type="entry name" value="Kinase-like_dom_sf"/>
</dbReference>
<dbReference type="InterPro" id="IPR050135">
    <property type="entry name" value="dGTPase-like"/>
</dbReference>
<dbReference type="SUPFAM" id="SSF56112">
    <property type="entry name" value="Protein kinase-like (PK-like)"/>
    <property type="match status" value="1"/>
</dbReference>
<evidence type="ECO:0000313" key="5">
    <source>
        <dbReference type="Proteomes" id="UP000177445"/>
    </source>
</evidence>
<dbReference type="Gene3D" id="1.10.510.10">
    <property type="entry name" value="Transferase(Phosphotransferase) domain 1"/>
    <property type="match status" value="1"/>
</dbReference>
<dbReference type="GO" id="GO:0006203">
    <property type="term" value="P:dGTP catabolic process"/>
    <property type="evidence" value="ECO:0007669"/>
    <property type="project" value="TreeGrafter"/>
</dbReference>
<dbReference type="InterPro" id="IPR008266">
    <property type="entry name" value="Tyr_kinase_AS"/>
</dbReference>
<accession>A0A1D9GGY3</accession>
<dbReference type="EMBL" id="CP017715">
    <property type="protein sequence ID" value="AOY86775.1"/>
    <property type="molecule type" value="Genomic_DNA"/>
</dbReference>
<feature type="region of interest" description="Disordered" evidence="2">
    <location>
        <begin position="1"/>
        <end position="21"/>
    </location>
</feature>
<keyword evidence="1" id="KW-0067">ATP-binding</keyword>
<evidence type="ECO:0000313" key="4">
    <source>
        <dbReference type="EMBL" id="AOY86775.1"/>
    </source>
</evidence>
<protein>
    <recommendedName>
        <fullName evidence="3">Protein kinase domain-containing protein</fullName>
    </recommendedName>
</protein>
<evidence type="ECO:0000256" key="1">
    <source>
        <dbReference type="PROSITE-ProRule" id="PRU10141"/>
    </source>
</evidence>
<keyword evidence="5" id="KW-1185">Reference proteome</keyword>
<evidence type="ECO:0000259" key="3">
    <source>
        <dbReference type="PROSITE" id="PS50011"/>
    </source>
</evidence>
<dbReference type="PROSITE" id="PS50011">
    <property type="entry name" value="PROTEIN_KINASE_DOM"/>
    <property type="match status" value="1"/>
</dbReference>
<dbReference type="GO" id="GO:0004672">
    <property type="term" value="F:protein kinase activity"/>
    <property type="evidence" value="ECO:0007669"/>
    <property type="project" value="InterPro"/>
</dbReference>